<protein>
    <submittedName>
        <fullName evidence="1">(California timema) hypothetical protein</fullName>
    </submittedName>
</protein>
<gene>
    <name evidence="1" type="ORF">TCMB3V08_LOCUS12769</name>
</gene>
<sequence>MLGLMPGSPQELYLVLRVLVCHPNA</sequence>
<reference evidence="1" key="1">
    <citation type="submission" date="2020-11" db="EMBL/GenBank/DDBJ databases">
        <authorList>
            <person name="Tran Van P."/>
        </authorList>
    </citation>
    <scope>NUCLEOTIDE SEQUENCE</scope>
</reference>
<evidence type="ECO:0000313" key="1">
    <source>
        <dbReference type="EMBL" id="CAD7580236.1"/>
    </source>
</evidence>
<accession>A0A7R9PEL9</accession>
<organism evidence="1">
    <name type="scientific">Timema californicum</name>
    <name type="common">California timema</name>
    <name type="synonym">Walking stick</name>
    <dbReference type="NCBI Taxonomy" id="61474"/>
    <lineage>
        <taxon>Eukaryota</taxon>
        <taxon>Metazoa</taxon>
        <taxon>Ecdysozoa</taxon>
        <taxon>Arthropoda</taxon>
        <taxon>Hexapoda</taxon>
        <taxon>Insecta</taxon>
        <taxon>Pterygota</taxon>
        <taxon>Neoptera</taxon>
        <taxon>Polyneoptera</taxon>
        <taxon>Phasmatodea</taxon>
        <taxon>Timematodea</taxon>
        <taxon>Timematoidea</taxon>
        <taxon>Timematidae</taxon>
        <taxon>Timema</taxon>
    </lineage>
</organism>
<dbReference type="AlphaFoldDB" id="A0A7R9PEL9"/>
<dbReference type="EMBL" id="OE197912">
    <property type="protein sequence ID" value="CAD7580236.1"/>
    <property type="molecule type" value="Genomic_DNA"/>
</dbReference>
<name>A0A7R9PEL9_TIMCA</name>
<proteinExistence type="predicted"/>